<dbReference type="GO" id="GO:0005524">
    <property type="term" value="F:ATP binding"/>
    <property type="evidence" value="ECO:0007669"/>
    <property type="project" value="UniProtKB-UniRule"/>
</dbReference>
<evidence type="ECO:0000259" key="11">
    <source>
        <dbReference type="PROSITE" id="PS50290"/>
    </source>
</evidence>
<evidence type="ECO:0000256" key="5">
    <source>
        <dbReference type="ARBA" id="ARBA00022741"/>
    </source>
</evidence>
<dbReference type="EMBL" id="UYRS01018496">
    <property type="protein sequence ID" value="VDK36614.1"/>
    <property type="molecule type" value="Genomic_DNA"/>
</dbReference>
<dbReference type="GO" id="GO:0005768">
    <property type="term" value="C:endosome"/>
    <property type="evidence" value="ECO:0007669"/>
    <property type="project" value="TreeGrafter"/>
</dbReference>
<evidence type="ECO:0000256" key="6">
    <source>
        <dbReference type="ARBA" id="ARBA00022777"/>
    </source>
</evidence>
<keyword evidence="6 9" id="KW-0418">Kinase</keyword>
<keyword evidence="3" id="KW-1003">Cell membrane</keyword>
<feature type="domain" description="PI3K/PI4K catalytic" evidence="11">
    <location>
        <begin position="84"/>
        <end position="431"/>
    </location>
</feature>
<evidence type="ECO:0000256" key="9">
    <source>
        <dbReference type="RuleBase" id="RU367084"/>
    </source>
</evidence>
<dbReference type="GO" id="GO:0007032">
    <property type="term" value="P:endosome organization"/>
    <property type="evidence" value="ECO:0007669"/>
    <property type="project" value="TreeGrafter"/>
</dbReference>
<dbReference type="Proteomes" id="UP000282613">
    <property type="component" value="Unassembled WGS sequence"/>
</dbReference>
<dbReference type="PROSITE" id="PS50290">
    <property type="entry name" value="PI3_4_KINASE_3"/>
    <property type="match status" value="1"/>
</dbReference>
<evidence type="ECO:0000256" key="7">
    <source>
        <dbReference type="ARBA" id="ARBA00022840"/>
    </source>
</evidence>
<keyword evidence="5 9" id="KW-0547">Nucleotide-binding</keyword>
<dbReference type="InterPro" id="IPR039756">
    <property type="entry name" value="Lsb6/PI4K2"/>
</dbReference>
<dbReference type="PANTHER" id="PTHR12865:SF1">
    <property type="entry name" value="PHOSPHATIDYLINOSITOL 4-KINASE TYPE 2"/>
    <property type="match status" value="1"/>
</dbReference>
<evidence type="ECO:0000256" key="1">
    <source>
        <dbReference type="ARBA" id="ARBA00004236"/>
    </source>
</evidence>
<keyword evidence="4 9" id="KW-0808">Transferase</keyword>
<sequence>MPSSPFVISQSGDLFKQRKLAGAVTDQPDTEWLNMTDVTDAERAPLLTDDQFMNCTPGFPNEDSARGVHFNGVLKEAIEAINCSVFPERIYQGSSGSYFVKSRDGKKIAVFKPKDEEPYGKLNPKWTKWMHKLCCPCFFGRSCLVPNQGYLSEVAASLVDEKLGLNIVPTTKVVKLASKTFNYHAAVRAASKTKQRFADRFPDLGRHFHRLGLPPKVGSFQLFASGCQDAYYWLNRFDADPLPEEAQTSLQHQFEKLVVLDYIIRNTDRGNDNWLIRYEPPEVPAPPPESEAVAKLIDHGDDLPNPSSSAPPGIPKVTVVAIDNGLAFPFKHPDEWRAYPFYWAWLPLAKIPFSDNIRNHILPLITNVHFVNELVRDLYKLFKTDPGFDRKTFEKQMAVMRGQNPLSLALVASLSASYPFSTLSFDFLRLLQQWQDAAAAAADDDDDNNNNDVGFLTPLLGCSLSWSIRRSYCTKNAHLLSFQILNLQCALRERKTPLQLVQTPVVAVEREKRSITRRLQQVARELLPPNVQLGRGASEDDEEACASPSGDELDPPDSPGSGASGGGGGYFTSRYSRRPFFTRF</sequence>
<organism evidence="14">
    <name type="scientific">Taenia asiatica</name>
    <name type="common">Asian tapeworm</name>
    <dbReference type="NCBI Taxonomy" id="60517"/>
    <lineage>
        <taxon>Eukaryota</taxon>
        <taxon>Metazoa</taxon>
        <taxon>Spiralia</taxon>
        <taxon>Lophotrochozoa</taxon>
        <taxon>Platyhelminthes</taxon>
        <taxon>Cestoda</taxon>
        <taxon>Eucestoda</taxon>
        <taxon>Cyclophyllidea</taxon>
        <taxon>Taeniidae</taxon>
        <taxon>Taenia</taxon>
    </lineage>
</organism>
<gene>
    <name evidence="12" type="ORF">TASK_LOCUS6398</name>
</gene>
<reference evidence="14" key="1">
    <citation type="submission" date="2016-04" db="UniProtKB">
        <authorList>
            <consortium name="WormBaseParasite"/>
        </authorList>
    </citation>
    <scope>IDENTIFICATION</scope>
</reference>
<keyword evidence="8 9" id="KW-0472">Membrane</keyword>
<protein>
    <recommendedName>
        <fullName evidence="9">Phosphatidylinositol 4-kinase type 2</fullName>
        <ecNumber evidence="9">2.7.1.67</ecNumber>
    </recommendedName>
</protein>
<evidence type="ECO:0000256" key="2">
    <source>
        <dbReference type="ARBA" id="ARBA00008941"/>
    </source>
</evidence>
<comment type="subcellular location">
    <subcellularLocation>
        <location evidence="1">Cell membrane</location>
    </subcellularLocation>
    <subcellularLocation>
        <location evidence="9">Membrane</location>
        <topology evidence="9">Peripheral membrane protein</topology>
    </subcellularLocation>
</comment>
<name>A0A158R8Z9_TAEAS</name>
<dbReference type="GO" id="GO:0005802">
    <property type="term" value="C:trans-Golgi network"/>
    <property type="evidence" value="ECO:0007669"/>
    <property type="project" value="TreeGrafter"/>
</dbReference>
<comment type="catalytic activity">
    <reaction evidence="9">
        <text>a 1,2-diacyl-sn-glycero-3-phospho-(1D-myo-inositol) + ATP = a 1,2-diacyl-sn-glycero-3-phospho-(1D-myo-inositol 4-phosphate) + ADP + H(+)</text>
        <dbReference type="Rhea" id="RHEA:19877"/>
        <dbReference type="ChEBI" id="CHEBI:15378"/>
        <dbReference type="ChEBI" id="CHEBI:30616"/>
        <dbReference type="ChEBI" id="CHEBI:57880"/>
        <dbReference type="ChEBI" id="CHEBI:58178"/>
        <dbReference type="ChEBI" id="CHEBI:456216"/>
        <dbReference type="EC" id="2.7.1.67"/>
    </reaction>
</comment>
<reference evidence="12 13" key="2">
    <citation type="submission" date="2018-11" db="EMBL/GenBank/DDBJ databases">
        <authorList>
            <consortium name="Pathogen Informatics"/>
        </authorList>
    </citation>
    <scope>NUCLEOTIDE SEQUENCE [LARGE SCALE GENOMIC DNA]</scope>
</reference>
<keyword evidence="7 9" id="KW-0067">ATP-binding</keyword>
<dbReference type="PANTHER" id="PTHR12865">
    <property type="entry name" value="PHOSPHATIDYLINOSITOL 4-KINASE TYPE-II"/>
    <property type="match status" value="1"/>
</dbReference>
<feature type="region of interest" description="Disordered" evidence="10">
    <location>
        <begin position="530"/>
        <end position="584"/>
    </location>
</feature>
<evidence type="ECO:0000313" key="12">
    <source>
        <dbReference type="EMBL" id="VDK36614.1"/>
    </source>
</evidence>
<keyword evidence="13" id="KW-1185">Reference proteome</keyword>
<dbReference type="InterPro" id="IPR000403">
    <property type="entry name" value="PI3/4_kinase_cat_dom"/>
</dbReference>
<dbReference type="GO" id="GO:0005886">
    <property type="term" value="C:plasma membrane"/>
    <property type="evidence" value="ECO:0007669"/>
    <property type="project" value="UniProtKB-SubCell"/>
</dbReference>
<evidence type="ECO:0000256" key="3">
    <source>
        <dbReference type="ARBA" id="ARBA00022475"/>
    </source>
</evidence>
<dbReference type="GO" id="GO:0005765">
    <property type="term" value="C:lysosomal membrane"/>
    <property type="evidence" value="ECO:0007669"/>
    <property type="project" value="TreeGrafter"/>
</dbReference>
<dbReference type="Pfam" id="PF00454">
    <property type="entry name" value="PI3_PI4_kinase"/>
    <property type="match status" value="1"/>
</dbReference>
<evidence type="ECO:0000256" key="4">
    <source>
        <dbReference type="ARBA" id="ARBA00022679"/>
    </source>
</evidence>
<accession>A0A158R8Z9</accession>
<proteinExistence type="inferred from homology"/>
<dbReference type="GO" id="GO:0007030">
    <property type="term" value="P:Golgi organization"/>
    <property type="evidence" value="ECO:0007669"/>
    <property type="project" value="TreeGrafter"/>
</dbReference>
<dbReference type="EC" id="2.7.1.67" evidence="9"/>
<evidence type="ECO:0000313" key="13">
    <source>
        <dbReference type="Proteomes" id="UP000282613"/>
    </source>
</evidence>
<comment type="similarity">
    <text evidence="2 9">Belongs to the PI3/PI4-kinase family. Type II PI4K subfamily.</text>
</comment>
<dbReference type="STRING" id="60517.A0A158R8Z9"/>
<dbReference type="AlphaFoldDB" id="A0A158R8Z9"/>
<dbReference type="WBParaSite" id="TASK_0000639701-mRNA-1">
    <property type="protein sequence ID" value="TASK_0000639701-mRNA-1"/>
    <property type="gene ID" value="TASK_0000639701"/>
</dbReference>
<dbReference type="GO" id="GO:0046854">
    <property type="term" value="P:phosphatidylinositol phosphate biosynthetic process"/>
    <property type="evidence" value="ECO:0007669"/>
    <property type="project" value="UniProtKB-UniRule"/>
</dbReference>
<dbReference type="OrthoDB" id="3349449at2759"/>
<evidence type="ECO:0000313" key="14">
    <source>
        <dbReference type="WBParaSite" id="TASK_0000639701-mRNA-1"/>
    </source>
</evidence>
<dbReference type="GO" id="GO:0004430">
    <property type="term" value="F:1-phosphatidylinositol 4-kinase activity"/>
    <property type="evidence" value="ECO:0007669"/>
    <property type="project" value="UniProtKB-UniRule"/>
</dbReference>
<evidence type="ECO:0000256" key="10">
    <source>
        <dbReference type="SAM" id="MobiDB-lite"/>
    </source>
</evidence>
<evidence type="ECO:0000256" key="8">
    <source>
        <dbReference type="ARBA" id="ARBA00023136"/>
    </source>
</evidence>